<evidence type="ECO:0000256" key="1">
    <source>
        <dbReference type="ARBA" id="ARBA00023015"/>
    </source>
</evidence>
<sequence>MEQSEKVGKNTGSPRKYKRGSGRERVLDAYASILRQEGESAATLDEVALRAEISKGGLLHHFGSKDALIGGLLERLTLENQADIDRTMASDHDPVEAYLTSCMQADDSYSETYLAVMKLAGSSDGRVDQTLAEVLQGWQDALTERMDDPVMARLIQLLGDGLYSHALMNIPDQPIDRGVLRLAQELLSGR</sequence>
<dbReference type="PRINTS" id="PR00455">
    <property type="entry name" value="HTHTETR"/>
</dbReference>
<dbReference type="InterPro" id="IPR041479">
    <property type="entry name" value="TetR_CgmR_C"/>
</dbReference>
<protein>
    <submittedName>
        <fullName evidence="7">TetR/AcrR family transcriptional regulator</fullName>
    </submittedName>
</protein>
<dbReference type="InterPro" id="IPR050109">
    <property type="entry name" value="HTH-type_TetR-like_transc_reg"/>
</dbReference>
<dbReference type="Pfam" id="PF17937">
    <property type="entry name" value="TetR_C_28"/>
    <property type="match status" value="1"/>
</dbReference>
<dbReference type="PROSITE" id="PS50977">
    <property type="entry name" value="HTH_TETR_2"/>
    <property type="match status" value="1"/>
</dbReference>
<accession>A0AAU7DUT5</accession>
<gene>
    <name evidence="7" type="ORF">V5R04_12550</name>
</gene>
<dbReference type="Gene3D" id="1.10.357.10">
    <property type="entry name" value="Tetracycline Repressor, domain 2"/>
    <property type="match status" value="1"/>
</dbReference>
<organism evidence="7">
    <name type="scientific">Jonesiaceae bacterium BS-20</name>
    <dbReference type="NCBI Taxonomy" id="3120821"/>
    <lineage>
        <taxon>Bacteria</taxon>
        <taxon>Bacillati</taxon>
        <taxon>Actinomycetota</taxon>
        <taxon>Actinomycetes</taxon>
        <taxon>Micrococcales</taxon>
        <taxon>Jonesiaceae</taxon>
    </lineage>
</organism>
<evidence type="ECO:0000256" key="5">
    <source>
        <dbReference type="SAM" id="MobiDB-lite"/>
    </source>
</evidence>
<evidence type="ECO:0000256" key="4">
    <source>
        <dbReference type="PROSITE-ProRule" id="PRU00335"/>
    </source>
</evidence>
<feature type="region of interest" description="Disordered" evidence="5">
    <location>
        <begin position="1"/>
        <end position="23"/>
    </location>
</feature>
<feature type="DNA-binding region" description="H-T-H motif" evidence="4">
    <location>
        <begin position="43"/>
        <end position="62"/>
    </location>
</feature>
<dbReference type="InterPro" id="IPR001647">
    <property type="entry name" value="HTH_TetR"/>
</dbReference>
<dbReference type="InterPro" id="IPR009057">
    <property type="entry name" value="Homeodomain-like_sf"/>
</dbReference>
<evidence type="ECO:0000256" key="3">
    <source>
        <dbReference type="ARBA" id="ARBA00023163"/>
    </source>
</evidence>
<dbReference type="EMBL" id="CP146203">
    <property type="protein sequence ID" value="XBH21036.1"/>
    <property type="molecule type" value="Genomic_DNA"/>
</dbReference>
<dbReference type="SUPFAM" id="SSF46689">
    <property type="entry name" value="Homeodomain-like"/>
    <property type="match status" value="1"/>
</dbReference>
<dbReference type="Pfam" id="PF00440">
    <property type="entry name" value="TetR_N"/>
    <property type="match status" value="1"/>
</dbReference>
<feature type="domain" description="HTH tetR-type" evidence="6">
    <location>
        <begin position="20"/>
        <end position="80"/>
    </location>
</feature>
<reference evidence="7" key="1">
    <citation type="submission" date="2024-02" db="EMBL/GenBank/DDBJ databases">
        <title>Tomenella chthoni gen. nov. sp. nov., a member of the family Jonesiaceae isolated from bat guano.</title>
        <authorList>
            <person name="Miller S.L."/>
            <person name="King J."/>
            <person name="Sankaranarayanan K."/>
            <person name="Lawson P.A."/>
        </authorList>
    </citation>
    <scope>NUCLEOTIDE SEQUENCE</scope>
    <source>
        <strain evidence="7">BS-20</strain>
    </source>
</reference>
<evidence type="ECO:0000256" key="2">
    <source>
        <dbReference type="ARBA" id="ARBA00023125"/>
    </source>
</evidence>
<dbReference type="GO" id="GO:0000976">
    <property type="term" value="F:transcription cis-regulatory region binding"/>
    <property type="evidence" value="ECO:0007669"/>
    <property type="project" value="TreeGrafter"/>
</dbReference>
<keyword evidence="2 4" id="KW-0238">DNA-binding</keyword>
<dbReference type="PANTHER" id="PTHR30055:SF234">
    <property type="entry name" value="HTH-TYPE TRANSCRIPTIONAL REGULATOR BETI"/>
    <property type="match status" value="1"/>
</dbReference>
<keyword evidence="1" id="KW-0805">Transcription regulation</keyword>
<dbReference type="PANTHER" id="PTHR30055">
    <property type="entry name" value="HTH-TYPE TRANSCRIPTIONAL REGULATOR RUTR"/>
    <property type="match status" value="1"/>
</dbReference>
<evidence type="ECO:0000313" key="7">
    <source>
        <dbReference type="EMBL" id="XBH21036.1"/>
    </source>
</evidence>
<evidence type="ECO:0000259" key="6">
    <source>
        <dbReference type="PROSITE" id="PS50977"/>
    </source>
</evidence>
<proteinExistence type="predicted"/>
<keyword evidence="3" id="KW-0804">Transcription</keyword>
<dbReference type="AlphaFoldDB" id="A0AAU7DUT5"/>
<dbReference type="GO" id="GO:0003700">
    <property type="term" value="F:DNA-binding transcription factor activity"/>
    <property type="evidence" value="ECO:0007669"/>
    <property type="project" value="TreeGrafter"/>
</dbReference>
<name>A0AAU7DUT5_9MICO</name>